<sequence>MAIHSKASTVWKGGLADGSGTTALASGVATVGVNWKARSEGSETTTTPEELLAAAHASCYAMALSHALGENGTPPTEISVEAEVTFVPGEE</sequence>
<dbReference type="InterPro" id="IPR019904">
    <property type="entry name" value="Peroxiredoxin_OsmC"/>
</dbReference>
<name>A0ABQ6II49_9MICO</name>
<dbReference type="EMBL" id="BSUN01000001">
    <property type="protein sequence ID" value="GMA37587.1"/>
    <property type="molecule type" value="Genomic_DNA"/>
</dbReference>
<dbReference type="SUPFAM" id="SSF82784">
    <property type="entry name" value="OsmC-like"/>
    <property type="match status" value="1"/>
</dbReference>
<accession>A0ABQ6II49</accession>
<reference evidence="2" key="1">
    <citation type="journal article" date="2019" name="Int. J. Syst. Evol. Microbiol.">
        <title>The Global Catalogue of Microorganisms (GCM) 10K type strain sequencing project: providing services to taxonomists for standard genome sequencing and annotation.</title>
        <authorList>
            <consortium name="The Broad Institute Genomics Platform"/>
            <consortium name="The Broad Institute Genome Sequencing Center for Infectious Disease"/>
            <person name="Wu L."/>
            <person name="Ma J."/>
        </authorList>
    </citation>
    <scope>NUCLEOTIDE SEQUENCE [LARGE SCALE GENOMIC DNA]</scope>
    <source>
        <strain evidence="2">NBRC 112299</strain>
    </source>
</reference>
<protein>
    <recommendedName>
        <fullName evidence="3">OsmC family peroxiredoxin</fullName>
    </recommendedName>
</protein>
<dbReference type="Gene3D" id="3.30.300.20">
    <property type="match status" value="1"/>
</dbReference>
<dbReference type="Pfam" id="PF02566">
    <property type="entry name" value="OsmC"/>
    <property type="match status" value="1"/>
</dbReference>
<dbReference type="InterPro" id="IPR015946">
    <property type="entry name" value="KH_dom-like_a/b"/>
</dbReference>
<dbReference type="PANTHER" id="PTHR42830:SF1">
    <property type="entry name" value="OSMOTICALLY INDUCIBLE FAMILY PROTEIN"/>
    <property type="match status" value="1"/>
</dbReference>
<proteinExistence type="predicted"/>
<evidence type="ECO:0008006" key="3">
    <source>
        <dbReference type="Google" id="ProtNLM"/>
    </source>
</evidence>
<evidence type="ECO:0000313" key="1">
    <source>
        <dbReference type="EMBL" id="GMA37587.1"/>
    </source>
</evidence>
<dbReference type="InterPro" id="IPR052707">
    <property type="entry name" value="OsmC_Ohr_Peroxiredoxin"/>
</dbReference>
<comment type="caution">
    <text evidence="1">The sequence shown here is derived from an EMBL/GenBank/DDBJ whole genome shotgun (WGS) entry which is preliminary data.</text>
</comment>
<dbReference type="PANTHER" id="PTHR42830">
    <property type="entry name" value="OSMOTICALLY INDUCIBLE FAMILY PROTEIN"/>
    <property type="match status" value="1"/>
</dbReference>
<gene>
    <name evidence="1" type="ORF">GCM10025876_37910</name>
</gene>
<dbReference type="NCBIfam" id="TIGR03562">
    <property type="entry name" value="osmo_induc_OsmC"/>
    <property type="match status" value="1"/>
</dbReference>
<dbReference type="InterPro" id="IPR036102">
    <property type="entry name" value="OsmC/Ohrsf"/>
</dbReference>
<organism evidence="1 2">
    <name type="scientific">Demequina litorisediminis</name>
    <dbReference type="NCBI Taxonomy" id="1849022"/>
    <lineage>
        <taxon>Bacteria</taxon>
        <taxon>Bacillati</taxon>
        <taxon>Actinomycetota</taxon>
        <taxon>Actinomycetes</taxon>
        <taxon>Micrococcales</taxon>
        <taxon>Demequinaceae</taxon>
        <taxon>Demequina</taxon>
    </lineage>
</organism>
<keyword evidence="2" id="KW-1185">Reference proteome</keyword>
<dbReference type="Proteomes" id="UP001157125">
    <property type="component" value="Unassembled WGS sequence"/>
</dbReference>
<dbReference type="InterPro" id="IPR003718">
    <property type="entry name" value="OsmC/Ohr_fam"/>
</dbReference>
<evidence type="ECO:0000313" key="2">
    <source>
        <dbReference type="Proteomes" id="UP001157125"/>
    </source>
</evidence>